<dbReference type="GeneID" id="8101610"/>
<dbReference type="InParanoid" id="B8M1I4"/>
<dbReference type="EMBL" id="EQ962653">
    <property type="protein sequence ID" value="EED21880.1"/>
    <property type="molecule type" value="Genomic_DNA"/>
</dbReference>
<evidence type="ECO:0000313" key="3">
    <source>
        <dbReference type="Proteomes" id="UP000001745"/>
    </source>
</evidence>
<evidence type="ECO:0000313" key="2">
    <source>
        <dbReference type="EMBL" id="EED21880.1"/>
    </source>
</evidence>
<dbReference type="InterPro" id="IPR025597">
    <property type="entry name" value="DUF4345"/>
</dbReference>
<dbReference type="Proteomes" id="UP000001745">
    <property type="component" value="Unassembled WGS sequence"/>
</dbReference>
<dbReference type="AlphaFoldDB" id="B8M1I4"/>
<dbReference type="RefSeq" id="XP_002478843.1">
    <property type="nucleotide sequence ID" value="XM_002478798.1"/>
</dbReference>
<reference evidence="3" key="1">
    <citation type="journal article" date="2015" name="Genome Announc.">
        <title>Genome sequence of the AIDS-associated pathogen Penicillium marneffei (ATCC18224) and its near taxonomic relative Talaromyces stipitatus (ATCC10500).</title>
        <authorList>
            <person name="Nierman W.C."/>
            <person name="Fedorova-Abrams N.D."/>
            <person name="Andrianopoulos A."/>
        </authorList>
    </citation>
    <scope>NUCLEOTIDE SEQUENCE [LARGE SCALE GENOMIC DNA]</scope>
    <source>
        <strain evidence="3">ATCC 10500 / CBS 375.48 / QM 6759 / NRRL 1006</strain>
    </source>
</reference>
<dbReference type="HOGENOM" id="CLU_145600_0_0_1"/>
<dbReference type="eggNOG" id="ENOG502STTZ">
    <property type="taxonomic scope" value="Eukaryota"/>
</dbReference>
<keyword evidence="1" id="KW-0472">Membrane</keyword>
<dbReference type="VEuPathDB" id="FungiDB:TSTA_091210"/>
<evidence type="ECO:0000256" key="1">
    <source>
        <dbReference type="SAM" id="Phobius"/>
    </source>
</evidence>
<dbReference type="PhylomeDB" id="B8M1I4"/>
<dbReference type="Pfam" id="PF14248">
    <property type="entry name" value="DUF4345"/>
    <property type="match status" value="1"/>
</dbReference>
<name>B8M1I4_TALSN</name>
<protein>
    <submittedName>
        <fullName evidence="2">Uncharacterized protein</fullName>
    </submittedName>
</protein>
<dbReference type="OMA" id="LWWASND"/>
<gene>
    <name evidence="2" type="ORF">TSTA_091210</name>
</gene>
<keyword evidence="1" id="KW-1133">Transmembrane helix</keyword>
<proteinExistence type="predicted"/>
<feature type="transmembrane region" description="Helical" evidence="1">
    <location>
        <begin position="16"/>
        <end position="37"/>
    </location>
</feature>
<keyword evidence="3" id="KW-1185">Reference proteome</keyword>
<sequence length="151" mass="16060">MASGVFGPLSLKIIKAFSLFSMITGSMDVLSGVSLIASMSGSSLTGTPTSLALADSQLRFLGAMWAGYGAMLWWASNDPQTRRFPLAMLGGILFVSGIGRVISGLSRGFNATWVKVATVVELVGPIVSRPGHSWIKTSKVLDHEGPVYYYL</sequence>
<feature type="transmembrane region" description="Helical" evidence="1">
    <location>
        <begin position="58"/>
        <end position="76"/>
    </location>
</feature>
<keyword evidence="1" id="KW-0812">Transmembrane</keyword>
<feature type="transmembrane region" description="Helical" evidence="1">
    <location>
        <begin position="82"/>
        <end position="102"/>
    </location>
</feature>
<dbReference type="OrthoDB" id="5141409at2759"/>
<accession>B8M1I4</accession>
<organism evidence="2 3">
    <name type="scientific">Talaromyces stipitatus (strain ATCC 10500 / CBS 375.48 / QM 6759 / NRRL 1006)</name>
    <name type="common">Penicillium stipitatum</name>
    <dbReference type="NCBI Taxonomy" id="441959"/>
    <lineage>
        <taxon>Eukaryota</taxon>
        <taxon>Fungi</taxon>
        <taxon>Dikarya</taxon>
        <taxon>Ascomycota</taxon>
        <taxon>Pezizomycotina</taxon>
        <taxon>Eurotiomycetes</taxon>
        <taxon>Eurotiomycetidae</taxon>
        <taxon>Eurotiales</taxon>
        <taxon>Trichocomaceae</taxon>
        <taxon>Talaromyces</taxon>
        <taxon>Talaromyces sect. Talaromyces</taxon>
    </lineage>
</organism>